<feature type="region of interest" description="Disordered" evidence="2">
    <location>
        <begin position="98"/>
        <end position="145"/>
    </location>
</feature>
<evidence type="ECO:0000256" key="1">
    <source>
        <dbReference type="SAM" id="Coils"/>
    </source>
</evidence>
<keyword evidence="1" id="KW-0175">Coiled coil</keyword>
<dbReference type="GeneID" id="81355434"/>
<evidence type="ECO:0000256" key="2">
    <source>
        <dbReference type="SAM" id="MobiDB-lite"/>
    </source>
</evidence>
<accession>A0A9W9FNY6</accession>
<dbReference type="RefSeq" id="XP_056476812.1">
    <property type="nucleotide sequence ID" value="XM_056616455.1"/>
</dbReference>
<keyword evidence="4" id="KW-1185">Reference proteome</keyword>
<dbReference type="AlphaFoldDB" id="A0A9W9FNY6"/>
<gene>
    <name evidence="3" type="ORF">N7532_003961</name>
</gene>
<feature type="coiled-coil region" evidence="1">
    <location>
        <begin position="28"/>
        <end position="59"/>
    </location>
</feature>
<evidence type="ECO:0008006" key="5">
    <source>
        <dbReference type="Google" id="ProtNLM"/>
    </source>
</evidence>
<sequence length="145" mass="16855">MTGVLKCHRCGQNDHIASACQSGVVDAVDRLRRELRDDMNEVRGLFQEMQQRMESQQQLEQERWDYVLSGQYPSSPGSQYMPNVRNSAEVAALRVRSAPRVPAQLQHQRRMKALKRKRAEEEKKNEEEEEEQKKKEGDKEKQDGA</sequence>
<dbReference type="Proteomes" id="UP001149074">
    <property type="component" value="Unassembled WGS sequence"/>
</dbReference>
<feature type="compositionally biased region" description="Basic and acidic residues" evidence="2">
    <location>
        <begin position="118"/>
        <end position="145"/>
    </location>
</feature>
<reference evidence="3" key="2">
    <citation type="journal article" date="2023" name="IMA Fungus">
        <title>Comparative genomic study of the Penicillium genus elucidates a diverse pangenome and 15 lateral gene transfer events.</title>
        <authorList>
            <person name="Petersen C."/>
            <person name="Sorensen T."/>
            <person name="Nielsen M.R."/>
            <person name="Sondergaard T.E."/>
            <person name="Sorensen J.L."/>
            <person name="Fitzpatrick D.A."/>
            <person name="Frisvad J.C."/>
            <person name="Nielsen K.L."/>
        </authorList>
    </citation>
    <scope>NUCLEOTIDE SEQUENCE</scope>
    <source>
        <strain evidence="3">IBT 30761</strain>
    </source>
</reference>
<proteinExistence type="predicted"/>
<feature type="compositionally biased region" description="Basic residues" evidence="2">
    <location>
        <begin position="107"/>
        <end position="117"/>
    </location>
</feature>
<name>A0A9W9FNY6_9EURO</name>
<evidence type="ECO:0000313" key="3">
    <source>
        <dbReference type="EMBL" id="KAJ5103432.1"/>
    </source>
</evidence>
<evidence type="ECO:0000313" key="4">
    <source>
        <dbReference type="Proteomes" id="UP001149074"/>
    </source>
</evidence>
<organism evidence="3 4">
    <name type="scientific">Penicillium argentinense</name>
    <dbReference type="NCBI Taxonomy" id="1131581"/>
    <lineage>
        <taxon>Eukaryota</taxon>
        <taxon>Fungi</taxon>
        <taxon>Dikarya</taxon>
        <taxon>Ascomycota</taxon>
        <taxon>Pezizomycotina</taxon>
        <taxon>Eurotiomycetes</taxon>
        <taxon>Eurotiomycetidae</taxon>
        <taxon>Eurotiales</taxon>
        <taxon>Aspergillaceae</taxon>
        <taxon>Penicillium</taxon>
    </lineage>
</organism>
<dbReference type="EMBL" id="JAPQKI010000004">
    <property type="protein sequence ID" value="KAJ5103432.1"/>
    <property type="molecule type" value="Genomic_DNA"/>
</dbReference>
<protein>
    <recommendedName>
        <fullName evidence="5">CCHC-type domain-containing protein</fullName>
    </recommendedName>
</protein>
<comment type="caution">
    <text evidence="3">The sequence shown here is derived from an EMBL/GenBank/DDBJ whole genome shotgun (WGS) entry which is preliminary data.</text>
</comment>
<reference evidence="3" key="1">
    <citation type="submission" date="2022-11" db="EMBL/GenBank/DDBJ databases">
        <authorList>
            <person name="Petersen C."/>
        </authorList>
    </citation>
    <scope>NUCLEOTIDE SEQUENCE</scope>
    <source>
        <strain evidence="3">IBT 30761</strain>
    </source>
</reference>